<sequence length="325" mass="38173">MYFEENDLDFYVLDAYRFEELCFDLVMKAGFHSAIWRQGGPDNGRDIEACFTITNPLVGNYHEKWFIECKHYSKGVPVEEVSTKFEWAQAEQADHLLLITSSYLSNSTREWINKRCQTAPYKFHLMEGKVLKQRILCFPDLVDSYFKTEAYKVLLDTFKYWIFHEILPNWKTLKYLASNISIEKLTPRELAFLWSASIFSNETIDLTSTDMYSNFSMEFLVNSLKQKSNSQNCFEDLSIEQVFSLGFGEMQRSIEYKYILSAIIKIKDRGQIYDCLYSLTHTEKDVGIEILLPRTDFHKPIIRFIENGAEQEVVKRLATLHGFIR</sequence>
<gene>
    <name evidence="2" type="ORF">P6N53_08395</name>
</gene>
<protein>
    <submittedName>
        <fullName evidence="2">Restriction endonuclease</fullName>
    </submittedName>
</protein>
<feature type="domain" description="Restriction endonuclease type IV Mrr" evidence="1">
    <location>
        <begin position="13"/>
        <end position="131"/>
    </location>
</feature>
<evidence type="ECO:0000259" key="1">
    <source>
        <dbReference type="Pfam" id="PF04471"/>
    </source>
</evidence>
<reference evidence="2" key="2">
    <citation type="submission" date="2023-03" db="EMBL/GenBank/DDBJ databases">
        <authorList>
            <person name="Zhang Z."/>
        </authorList>
    </citation>
    <scope>NUCLEOTIDE SEQUENCE</scope>
    <source>
        <strain evidence="2">DSA</strain>
    </source>
</reference>
<dbReference type="EMBL" id="JARPTC010000011">
    <property type="protein sequence ID" value="MDO7787237.1"/>
    <property type="molecule type" value="Genomic_DNA"/>
</dbReference>
<dbReference type="InterPro" id="IPR011335">
    <property type="entry name" value="Restrct_endonuc-II-like"/>
</dbReference>
<keyword evidence="3" id="KW-1185">Reference proteome</keyword>
<keyword evidence="2" id="KW-0540">Nuclease</keyword>
<evidence type="ECO:0000313" key="3">
    <source>
        <dbReference type="Proteomes" id="UP001172911"/>
    </source>
</evidence>
<dbReference type="Pfam" id="PF04471">
    <property type="entry name" value="Mrr_cat"/>
    <property type="match status" value="1"/>
</dbReference>
<keyword evidence="2" id="KW-0378">Hydrolase</keyword>
<accession>A0AAW7ZD08</accession>
<dbReference type="InterPro" id="IPR007560">
    <property type="entry name" value="Restrct_endonuc_IV_Mrr"/>
</dbReference>
<dbReference type="Proteomes" id="UP001172911">
    <property type="component" value="Unassembled WGS sequence"/>
</dbReference>
<comment type="caution">
    <text evidence="2">The sequence shown here is derived from an EMBL/GenBank/DDBJ whole genome shotgun (WGS) entry which is preliminary data.</text>
</comment>
<name>A0AAW7ZD08_9FIRM</name>
<proteinExistence type="predicted"/>
<keyword evidence="2" id="KW-0255">Endonuclease</keyword>
<organism evidence="2 3">
    <name type="scientific">Desulforamulus aquiferis</name>
    <dbReference type="NCBI Taxonomy" id="1397668"/>
    <lineage>
        <taxon>Bacteria</taxon>
        <taxon>Bacillati</taxon>
        <taxon>Bacillota</taxon>
        <taxon>Clostridia</taxon>
        <taxon>Eubacteriales</taxon>
        <taxon>Peptococcaceae</taxon>
        <taxon>Desulforamulus</taxon>
    </lineage>
</organism>
<reference evidence="2" key="1">
    <citation type="journal article" date="2023" name="J. Hazard. Mater.">
        <title>Anaerobic biodegradation of pyrene and benzo[a]pyrene by a new sulfate-reducing Desulforamulus aquiferis strain DSA.</title>
        <authorList>
            <person name="Zhang Z."/>
            <person name="Sun J."/>
            <person name="Gong X."/>
            <person name="Wang C."/>
            <person name="Wang H."/>
        </authorList>
    </citation>
    <scope>NUCLEOTIDE SEQUENCE</scope>
    <source>
        <strain evidence="2">DSA</strain>
    </source>
</reference>
<dbReference type="GO" id="GO:0003677">
    <property type="term" value="F:DNA binding"/>
    <property type="evidence" value="ECO:0007669"/>
    <property type="project" value="InterPro"/>
</dbReference>
<evidence type="ECO:0000313" key="2">
    <source>
        <dbReference type="EMBL" id="MDO7787237.1"/>
    </source>
</evidence>
<dbReference type="InterPro" id="IPR011856">
    <property type="entry name" value="tRNA_endonuc-like_dom_sf"/>
</dbReference>
<dbReference type="SUPFAM" id="SSF52980">
    <property type="entry name" value="Restriction endonuclease-like"/>
    <property type="match status" value="1"/>
</dbReference>
<dbReference type="GO" id="GO:0004519">
    <property type="term" value="F:endonuclease activity"/>
    <property type="evidence" value="ECO:0007669"/>
    <property type="project" value="UniProtKB-KW"/>
</dbReference>
<dbReference type="RefSeq" id="WP_304542381.1">
    <property type="nucleotide sequence ID" value="NZ_JARPTC010000011.1"/>
</dbReference>
<dbReference type="AlphaFoldDB" id="A0AAW7ZD08"/>
<dbReference type="GO" id="GO:0009307">
    <property type="term" value="P:DNA restriction-modification system"/>
    <property type="evidence" value="ECO:0007669"/>
    <property type="project" value="InterPro"/>
</dbReference>
<dbReference type="Gene3D" id="3.40.1350.10">
    <property type="match status" value="1"/>
</dbReference>